<evidence type="ECO:0000313" key="4">
    <source>
        <dbReference type="EMBL" id="KAJ9160626.1"/>
    </source>
</evidence>
<dbReference type="EC" id="2.7.1.172" evidence="1"/>
<gene>
    <name evidence="4" type="ORF">NKR19_g3084</name>
</gene>
<keyword evidence="5" id="KW-1185">Reference proteome</keyword>
<reference evidence="4" key="1">
    <citation type="submission" date="2022-07" db="EMBL/GenBank/DDBJ databases">
        <title>Fungi with potential for degradation of polypropylene.</title>
        <authorList>
            <person name="Gostincar C."/>
        </authorList>
    </citation>
    <scope>NUCLEOTIDE SEQUENCE</scope>
    <source>
        <strain evidence="4">EXF-13287</strain>
    </source>
</reference>
<evidence type="ECO:0000256" key="3">
    <source>
        <dbReference type="PIRNR" id="PIRNR006221"/>
    </source>
</evidence>
<name>A0AA38W1T3_9PEZI</name>
<dbReference type="EMBL" id="JANBVN010000033">
    <property type="protein sequence ID" value="KAJ9160626.1"/>
    <property type="molecule type" value="Genomic_DNA"/>
</dbReference>
<keyword evidence="3" id="KW-0808">Transferase</keyword>
<evidence type="ECO:0000256" key="1">
    <source>
        <dbReference type="ARBA" id="ARBA00011961"/>
    </source>
</evidence>
<comment type="similarity">
    <text evidence="3">Belongs to the fructosamine kinase family.</text>
</comment>
<dbReference type="Pfam" id="PF03881">
    <property type="entry name" value="Fructosamin_kin"/>
    <property type="match status" value="1"/>
</dbReference>
<keyword evidence="3" id="KW-0418">Kinase</keyword>
<comment type="catalytic activity">
    <reaction evidence="2">
        <text>N(6)-D-ribulosyl-L-lysyl-[protein] + ATP = N(6)-(3-O-phospho-D-ribulosyl)-L-lysyl-[protein] + ADP + H(+)</text>
        <dbReference type="Rhea" id="RHEA:48432"/>
        <dbReference type="Rhea" id="RHEA-COMP:12103"/>
        <dbReference type="Rhea" id="RHEA-COMP:12104"/>
        <dbReference type="ChEBI" id="CHEBI:15378"/>
        <dbReference type="ChEBI" id="CHEBI:30616"/>
        <dbReference type="ChEBI" id="CHEBI:90418"/>
        <dbReference type="ChEBI" id="CHEBI:90420"/>
        <dbReference type="ChEBI" id="CHEBI:456216"/>
        <dbReference type="EC" id="2.7.1.172"/>
    </reaction>
    <physiologicalReaction direction="left-to-right" evidence="2">
        <dbReference type="Rhea" id="RHEA:48433"/>
    </physiologicalReaction>
</comment>
<dbReference type="SUPFAM" id="SSF56112">
    <property type="entry name" value="Protein kinase-like (PK-like)"/>
    <property type="match status" value="1"/>
</dbReference>
<dbReference type="PANTHER" id="PTHR12149">
    <property type="entry name" value="FRUCTOSAMINE 3 KINASE-RELATED PROTEIN"/>
    <property type="match status" value="1"/>
</dbReference>
<accession>A0AA38W1T3</accession>
<dbReference type="AlphaFoldDB" id="A0AA38W1T3"/>
<evidence type="ECO:0000256" key="2">
    <source>
        <dbReference type="ARBA" id="ARBA00048655"/>
    </source>
</evidence>
<dbReference type="Proteomes" id="UP001174691">
    <property type="component" value="Unassembled WGS sequence"/>
</dbReference>
<organism evidence="4 5">
    <name type="scientific">Coniochaeta hoffmannii</name>
    <dbReference type="NCBI Taxonomy" id="91930"/>
    <lineage>
        <taxon>Eukaryota</taxon>
        <taxon>Fungi</taxon>
        <taxon>Dikarya</taxon>
        <taxon>Ascomycota</taxon>
        <taxon>Pezizomycotina</taxon>
        <taxon>Sordariomycetes</taxon>
        <taxon>Sordariomycetidae</taxon>
        <taxon>Coniochaetales</taxon>
        <taxon>Coniochaetaceae</taxon>
        <taxon>Coniochaeta</taxon>
    </lineage>
</organism>
<dbReference type="GO" id="GO:0016301">
    <property type="term" value="F:kinase activity"/>
    <property type="evidence" value="ECO:0007669"/>
    <property type="project" value="UniProtKB-UniRule"/>
</dbReference>
<evidence type="ECO:0000313" key="5">
    <source>
        <dbReference type="Proteomes" id="UP001174691"/>
    </source>
</evidence>
<sequence>MMEGEFHSLSTIKNLMPGFVPQPYGWGQYKDSPGTYFLLMEFLDLNMGMPDPATFAGLVASLHQESDSPTGKFGFHLPNCHGKIVQANTWDSSWSRYFTRLLISFLEADMATNGPFNPDYLPAFETLRVHVIPRLLEPLQADGRVLKPSLVHGDLWEGNVGTSAGTGNPVVYDASAFYGHHEYELGMWRRDAIAFDRPYFEHYLVRLPPSEPVDEWDDRNRLYSIKFNLAHSVGWMGESDGTRKLILDDVQYLNNKYGPNALETPGVSRNVSW</sequence>
<dbReference type="PIRSF" id="PIRSF006221">
    <property type="entry name" value="Ketosamine-3-kinase"/>
    <property type="match status" value="1"/>
</dbReference>
<dbReference type="GO" id="GO:0102193">
    <property type="term" value="F:protein-ribulosamine 3-kinase activity"/>
    <property type="evidence" value="ECO:0007669"/>
    <property type="project" value="UniProtKB-EC"/>
</dbReference>
<comment type="caution">
    <text evidence="4">The sequence shown here is derived from an EMBL/GenBank/DDBJ whole genome shotgun (WGS) entry which is preliminary data.</text>
</comment>
<dbReference type="InterPro" id="IPR016477">
    <property type="entry name" value="Fructo-/Ketosamine-3-kinase"/>
</dbReference>
<dbReference type="InterPro" id="IPR011009">
    <property type="entry name" value="Kinase-like_dom_sf"/>
</dbReference>
<protein>
    <recommendedName>
        <fullName evidence="1">protein-ribulosamine 3-kinase</fullName>
        <ecNumber evidence="1">2.7.1.172</ecNumber>
    </recommendedName>
</protein>
<dbReference type="Gene3D" id="3.90.1200.10">
    <property type="match status" value="1"/>
</dbReference>
<proteinExistence type="inferred from homology"/>
<dbReference type="PANTHER" id="PTHR12149:SF8">
    <property type="entry name" value="PROTEIN-RIBULOSAMINE 3-KINASE"/>
    <property type="match status" value="1"/>
</dbReference>